<protein>
    <submittedName>
        <fullName evidence="11">LETM1 domain-containing protein 1</fullName>
    </submittedName>
</protein>
<keyword evidence="5 7" id="KW-0496">Mitochondrion</keyword>
<evidence type="ECO:0000256" key="3">
    <source>
        <dbReference type="ARBA" id="ARBA00022792"/>
    </source>
</evidence>
<feature type="transmembrane region" description="Helical" evidence="8">
    <location>
        <begin position="135"/>
        <end position="155"/>
    </location>
</feature>
<keyword evidence="10" id="KW-1185">Reference proteome</keyword>
<evidence type="ECO:0000256" key="8">
    <source>
        <dbReference type="SAM" id="Phobius"/>
    </source>
</evidence>
<dbReference type="GeneID" id="106741464"/>
<evidence type="ECO:0000259" key="9">
    <source>
        <dbReference type="PROSITE" id="PS51758"/>
    </source>
</evidence>
<keyword evidence="3" id="KW-0999">Mitochondrion inner membrane</keyword>
<evidence type="ECO:0000256" key="6">
    <source>
        <dbReference type="ARBA" id="ARBA00023136"/>
    </source>
</evidence>
<proteinExistence type="predicted"/>
<dbReference type="KEGG" id="dqu:106741464"/>
<dbReference type="InterPro" id="IPR044202">
    <property type="entry name" value="LETM1/MDM38-like"/>
</dbReference>
<dbReference type="RefSeq" id="XP_014469020.1">
    <property type="nucleotide sequence ID" value="XM_014613534.1"/>
</dbReference>
<evidence type="ECO:0000256" key="2">
    <source>
        <dbReference type="ARBA" id="ARBA00022692"/>
    </source>
</evidence>
<evidence type="ECO:0000256" key="7">
    <source>
        <dbReference type="PROSITE-ProRule" id="PRU01094"/>
    </source>
</evidence>
<evidence type="ECO:0000313" key="11">
    <source>
        <dbReference type="RefSeq" id="XP_014469020.1"/>
    </source>
</evidence>
<feature type="domain" description="Letm1 RBD" evidence="9">
    <location>
        <begin position="181"/>
        <end position="357"/>
    </location>
</feature>
<dbReference type="Pfam" id="PF07766">
    <property type="entry name" value="LETM1_RBD"/>
    <property type="match status" value="1"/>
</dbReference>
<reference evidence="11" key="1">
    <citation type="submission" date="2025-08" db="UniProtKB">
        <authorList>
            <consortium name="RefSeq"/>
        </authorList>
    </citation>
    <scope>IDENTIFICATION</scope>
</reference>
<dbReference type="GO" id="GO:0043022">
    <property type="term" value="F:ribosome binding"/>
    <property type="evidence" value="ECO:0007669"/>
    <property type="project" value="InterPro"/>
</dbReference>
<keyword evidence="6 8" id="KW-0472">Membrane</keyword>
<evidence type="ECO:0000256" key="5">
    <source>
        <dbReference type="ARBA" id="ARBA00023128"/>
    </source>
</evidence>
<dbReference type="PROSITE" id="PS51758">
    <property type="entry name" value="LETM1_RBD"/>
    <property type="match status" value="1"/>
</dbReference>
<evidence type="ECO:0000256" key="1">
    <source>
        <dbReference type="ARBA" id="ARBA00004434"/>
    </source>
</evidence>
<keyword evidence="4 8" id="KW-1133">Transmembrane helix</keyword>
<dbReference type="OrthoDB" id="73691at2759"/>
<keyword evidence="2 8" id="KW-0812">Transmembrane</keyword>
<evidence type="ECO:0000256" key="4">
    <source>
        <dbReference type="ARBA" id="ARBA00022989"/>
    </source>
</evidence>
<dbReference type="Proteomes" id="UP000515204">
    <property type="component" value="Unplaced"/>
</dbReference>
<dbReference type="PANTHER" id="PTHR14009:SF13">
    <property type="entry name" value="LETM1 DOMAIN-CONTAINING PROTEIN 1"/>
    <property type="match status" value="1"/>
</dbReference>
<comment type="subcellular location">
    <subcellularLocation>
        <location evidence="1">Mitochondrion inner membrane</location>
        <topology evidence="1">Single-pass membrane protein</topology>
    </subcellularLocation>
</comment>
<dbReference type="GO" id="GO:0005743">
    <property type="term" value="C:mitochondrial inner membrane"/>
    <property type="evidence" value="ECO:0007669"/>
    <property type="project" value="UniProtKB-SubCell"/>
</dbReference>
<accession>A0A6P3WSE3</accession>
<dbReference type="GO" id="GO:0030003">
    <property type="term" value="P:intracellular monoatomic cation homeostasis"/>
    <property type="evidence" value="ECO:0007669"/>
    <property type="project" value="TreeGrafter"/>
</dbReference>
<dbReference type="PANTHER" id="PTHR14009">
    <property type="entry name" value="LEUCINE ZIPPER-EF-HAND CONTAINING TRANSMEMBRANE PROTEIN"/>
    <property type="match status" value="1"/>
</dbReference>
<sequence length="357" mass="41813">MMYKTICRTLVREGISAGWERPMTKSAPMQQDFLKTEKGLDKQKTGKVTNLKKYWFGRYIDYIKNYENTLERKFPRTMQVYRVFSVGSRDVYADLKRFVTAIKKQGLNNGTNSLTREELQLMHTIPRDLRKLSPLFLLSAIPFTNYIIFPLALYFPRYLLTSHFWTLQQKLDFMLHDHKKRLKHNRPLFRCMQAELKTIGDQTLRIKWRDTIACLGSGTHPTTDNIIACSVLFSGPPYSLDTLKRKHMKELLAIHGMCSWRPFKRKRLLERGLLILRMDRAIVREGGVKAMSNDALRWALSFRGVNPANMSMESMRSWLEQWLTVSASTNQKNISLLLHSPILLAYNHSTNWILIYN</sequence>
<gene>
    <name evidence="11" type="primary">LOC106741464</name>
</gene>
<evidence type="ECO:0000313" key="10">
    <source>
        <dbReference type="Proteomes" id="UP000515204"/>
    </source>
</evidence>
<name>A0A6P3WSE3_DINQU</name>
<dbReference type="InterPro" id="IPR033122">
    <property type="entry name" value="LETM1-like_RBD"/>
</dbReference>
<dbReference type="AlphaFoldDB" id="A0A6P3WSE3"/>
<organism evidence="10 11">
    <name type="scientific">Dinoponera quadriceps</name>
    <name type="common">South American ant</name>
    <dbReference type="NCBI Taxonomy" id="609295"/>
    <lineage>
        <taxon>Eukaryota</taxon>
        <taxon>Metazoa</taxon>
        <taxon>Ecdysozoa</taxon>
        <taxon>Arthropoda</taxon>
        <taxon>Hexapoda</taxon>
        <taxon>Insecta</taxon>
        <taxon>Pterygota</taxon>
        <taxon>Neoptera</taxon>
        <taxon>Endopterygota</taxon>
        <taxon>Hymenoptera</taxon>
        <taxon>Apocrita</taxon>
        <taxon>Aculeata</taxon>
        <taxon>Formicoidea</taxon>
        <taxon>Formicidae</taxon>
        <taxon>Ponerinae</taxon>
        <taxon>Ponerini</taxon>
        <taxon>Dinoponera</taxon>
    </lineage>
</organism>